<feature type="compositionally biased region" description="Basic and acidic residues" evidence="1">
    <location>
        <begin position="22"/>
        <end position="33"/>
    </location>
</feature>
<evidence type="ECO:0000313" key="2">
    <source>
        <dbReference type="EMBL" id="KAF2157371.1"/>
    </source>
</evidence>
<feature type="compositionally biased region" description="Polar residues" evidence="1">
    <location>
        <begin position="154"/>
        <end position="177"/>
    </location>
</feature>
<sequence length="446" mass="48461">MPPVRTASMSSSSIAAAAAKPMKTERTHEENQERAYIAASRRSDRSLEARVESARRASEIHKRRTGRSLRVTEQDVINEEMYEEEDDDLPMQYRRLTAHLHTSNAEFDRRLAAYLTNHVAMRAALGQATGLQNQSYPNAAQFASNQSPAQTMSTFSSQSLMGPPQSTSPTCYNQPTFASPRLSMKSPTHNRSASLANANNFVANMGGNGVQDRRNSMPLHSSPSRNEGQPAAKRLKSIHNLKLENLPKMDVPTPPHSESTNSKSPTPQPNHTQPLRPSEFPAPFDPSLFSQTNAALQSMPFSTTLPVESQHLLSGAFDPSDPMTSMLMGSSSMPMQSNYGYDSGSSKYGYGKDPSFSGMDQTLAPGFLDTSVSGFDMGMDPSSAFDSASPFATSAGGFGSGFDDMFRSNIFTHDAASGQVSPAGDREWQNFIDGNVWDDSSSQPNA</sequence>
<dbReference type="EMBL" id="ML996081">
    <property type="protein sequence ID" value="KAF2157371.1"/>
    <property type="molecule type" value="Genomic_DNA"/>
</dbReference>
<feature type="region of interest" description="Disordered" evidence="1">
    <location>
        <begin position="1"/>
        <end position="53"/>
    </location>
</feature>
<protein>
    <submittedName>
        <fullName evidence="2">Uncharacterized protein</fullName>
    </submittedName>
</protein>
<feature type="region of interest" description="Disordered" evidence="1">
    <location>
        <begin position="154"/>
        <end position="288"/>
    </location>
</feature>
<accession>A0A9P4J9L1</accession>
<evidence type="ECO:0000313" key="3">
    <source>
        <dbReference type="Proteomes" id="UP000799439"/>
    </source>
</evidence>
<proteinExistence type="predicted"/>
<dbReference type="OrthoDB" id="5397087at2759"/>
<feature type="compositionally biased region" description="Basic and acidic residues" evidence="1">
    <location>
        <begin position="41"/>
        <end position="53"/>
    </location>
</feature>
<feature type="compositionally biased region" description="Polar residues" evidence="1">
    <location>
        <begin position="256"/>
        <end position="275"/>
    </location>
</feature>
<evidence type="ECO:0000256" key="1">
    <source>
        <dbReference type="SAM" id="MobiDB-lite"/>
    </source>
</evidence>
<feature type="compositionally biased region" description="Polar residues" evidence="1">
    <location>
        <begin position="185"/>
        <end position="202"/>
    </location>
</feature>
<feature type="compositionally biased region" description="Polar residues" evidence="1">
    <location>
        <begin position="218"/>
        <end position="227"/>
    </location>
</feature>
<organism evidence="2 3">
    <name type="scientific">Myriangium duriaei CBS 260.36</name>
    <dbReference type="NCBI Taxonomy" id="1168546"/>
    <lineage>
        <taxon>Eukaryota</taxon>
        <taxon>Fungi</taxon>
        <taxon>Dikarya</taxon>
        <taxon>Ascomycota</taxon>
        <taxon>Pezizomycotina</taxon>
        <taxon>Dothideomycetes</taxon>
        <taxon>Dothideomycetidae</taxon>
        <taxon>Myriangiales</taxon>
        <taxon>Myriangiaceae</taxon>
        <taxon>Myriangium</taxon>
    </lineage>
</organism>
<keyword evidence="3" id="KW-1185">Reference proteome</keyword>
<dbReference type="AlphaFoldDB" id="A0A9P4J9L1"/>
<comment type="caution">
    <text evidence="2">The sequence shown here is derived from an EMBL/GenBank/DDBJ whole genome shotgun (WGS) entry which is preliminary data.</text>
</comment>
<gene>
    <name evidence="2" type="ORF">K461DRAFT_15949</name>
</gene>
<feature type="compositionally biased region" description="Low complexity" evidence="1">
    <location>
        <begin position="7"/>
        <end position="19"/>
    </location>
</feature>
<dbReference type="Proteomes" id="UP000799439">
    <property type="component" value="Unassembled WGS sequence"/>
</dbReference>
<reference evidence="2" key="1">
    <citation type="journal article" date="2020" name="Stud. Mycol.">
        <title>101 Dothideomycetes genomes: a test case for predicting lifestyles and emergence of pathogens.</title>
        <authorList>
            <person name="Haridas S."/>
            <person name="Albert R."/>
            <person name="Binder M."/>
            <person name="Bloem J."/>
            <person name="Labutti K."/>
            <person name="Salamov A."/>
            <person name="Andreopoulos B."/>
            <person name="Baker S."/>
            <person name="Barry K."/>
            <person name="Bills G."/>
            <person name="Bluhm B."/>
            <person name="Cannon C."/>
            <person name="Castanera R."/>
            <person name="Culley D."/>
            <person name="Daum C."/>
            <person name="Ezra D."/>
            <person name="Gonzalez J."/>
            <person name="Henrissat B."/>
            <person name="Kuo A."/>
            <person name="Liang C."/>
            <person name="Lipzen A."/>
            <person name="Lutzoni F."/>
            <person name="Magnuson J."/>
            <person name="Mondo S."/>
            <person name="Nolan M."/>
            <person name="Ohm R."/>
            <person name="Pangilinan J."/>
            <person name="Park H.-J."/>
            <person name="Ramirez L."/>
            <person name="Alfaro M."/>
            <person name="Sun H."/>
            <person name="Tritt A."/>
            <person name="Yoshinaga Y."/>
            <person name="Zwiers L.-H."/>
            <person name="Turgeon B."/>
            <person name="Goodwin S."/>
            <person name="Spatafora J."/>
            <person name="Crous P."/>
            <person name="Grigoriev I."/>
        </authorList>
    </citation>
    <scope>NUCLEOTIDE SEQUENCE</scope>
    <source>
        <strain evidence="2">CBS 260.36</strain>
    </source>
</reference>
<name>A0A9P4J9L1_9PEZI</name>